<dbReference type="EMBL" id="LDTB01000084">
    <property type="protein sequence ID" value="KTT68869.1"/>
    <property type="molecule type" value="Genomic_DNA"/>
</dbReference>
<evidence type="ECO:0000313" key="4">
    <source>
        <dbReference type="Proteomes" id="UP000074310"/>
    </source>
</evidence>
<keyword evidence="1" id="KW-0732">Signal</keyword>
<keyword evidence="4" id="KW-1185">Reference proteome</keyword>
<comment type="caution">
    <text evidence="3">The sequence shown here is derived from an EMBL/GenBank/DDBJ whole genome shotgun (WGS) entry which is preliminary data.</text>
</comment>
<dbReference type="Pfam" id="PF07978">
    <property type="entry name" value="NIPSNAP"/>
    <property type="match status" value="1"/>
</dbReference>
<dbReference type="InterPro" id="IPR012577">
    <property type="entry name" value="NIPSNAP"/>
</dbReference>
<evidence type="ECO:0000256" key="1">
    <source>
        <dbReference type="SAM" id="SignalP"/>
    </source>
</evidence>
<organism evidence="3 4">
    <name type="scientific">Sphingomonas endophytica</name>
    <dbReference type="NCBI Taxonomy" id="869719"/>
    <lineage>
        <taxon>Bacteria</taxon>
        <taxon>Pseudomonadati</taxon>
        <taxon>Pseudomonadota</taxon>
        <taxon>Alphaproteobacteria</taxon>
        <taxon>Sphingomonadales</taxon>
        <taxon>Sphingomonadaceae</taxon>
        <taxon>Sphingomonas</taxon>
    </lineage>
</organism>
<feature type="signal peptide" evidence="1">
    <location>
        <begin position="1"/>
        <end position="36"/>
    </location>
</feature>
<dbReference type="Proteomes" id="UP000074310">
    <property type="component" value="Unassembled WGS sequence"/>
</dbReference>
<accession>A0A147HVG8</accession>
<dbReference type="InterPro" id="IPR011008">
    <property type="entry name" value="Dimeric_a/b-barrel"/>
</dbReference>
<feature type="chain" id="PRO_5007547898" evidence="1">
    <location>
        <begin position="37"/>
        <end position="158"/>
    </location>
</feature>
<gene>
    <name evidence="3" type="ORF">NS334_15870</name>
</gene>
<dbReference type="Gene3D" id="3.30.70.100">
    <property type="match status" value="1"/>
</dbReference>
<dbReference type="AlphaFoldDB" id="A0A147HVG8"/>
<reference evidence="3 4" key="1">
    <citation type="journal article" date="2016" name="Front. Microbiol.">
        <title>Genomic Resource of Rice Seed Associated Bacteria.</title>
        <authorList>
            <person name="Midha S."/>
            <person name="Bansal K."/>
            <person name="Sharma S."/>
            <person name="Kumar N."/>
            <person name="Patil P.P."/>
            <person name="Chaudhry V."/>
            <person name="Patil P.B."/>
        </authorList>
    </citation>
    <scope>NUCLEOTIDE SEQUENCE [LARGE SCALE GENOMIC DNA]</scope>
    <source>
        <strain evidence="3 4">NS334</strain>
    </source>
</reference>
<sequence length="158" mass="17445">MPRLRLASIRTGRGGMRLTAIVAMAMTMTAGTPASAKPPKLNPRTAVYELRTYYPAPGKAAALNARFREHTMTLFAKHGMTNVAYWNEMPTTEQPEGRLVYVLAYPDRAARDADWAAFVADPAWKAVVASSEASGKLVTRVDSVFMTMADYSPRFMPR</sequence>
<name>A0A147HVG8_9SPHN</name>
<protein>
    <submittedName>
        <fullName evidence="3">NIPSNAP family protein</fullName>
    </submittedName>
</protein>
<dbReference type="PATRIC" id="fig|869719.3.peg.3552"/>
<proteinExistence type="predicted"/>
<dbReference type="SUPFAM" id="SSF54909">
    <property type="entry name" value="Dimeric alpha+beta barrel"/>
    <property type="match status" value="1"/>
</dbReference>
<feature type="domain" description="NIPSNAP" evidence="2">
    <location>
        <begin position="48"/>
        <end position="153"/>
    </location>
</feature>
<evidence type="ECO:0000259" key="2">
    <source>
        <dbReference type="Pfam" id="PF07978"/>
    </source>
</evidence>
<evidence type="ECO:0000313" key="3">
    <source>
        <dbReference type="EMBL" id="KTT68869.1"/>
    </source>
</evidence>